<evidence type="ECO:0000313" key="12">
    <source>
        <dbReference type="Proteomes" id="UP000217199"/>
    </source>
</evidence>
<dbReference type="EMBL" id="NBII01000003">
    <property type="protein sequence ID" value="PAV20984.1"/>
    <property type="molecule type" value="Genomic_DNA"/>
</dbReference>
<evidence type="ECO:0000313" key="11">
    <source>
        <dbReference type="EMBL" id="PAV20984.1"/>
    </source>
</evidence>
<dbReference type="SUPFAM" id="SSF52402">
    <property type="entry name" value="Adenine nucleotide alpha hydrolases-like"/>
    <property type="match status" value="1"/>
</dbReference>
<dbReference type="Pfam" id="PF01902">
    <property type="entry name" value="Diphthami_syn_2"/>
    <property type="match status" value="1"/>
</dbReference>
<proteinExistence type="predicted"/>
<dbReference type="InterPro" id="IPR035959">
    <property type="entry name" value="RutC-like_sf"/>
</dbReference>
<evidence type="ECO:0000256" key="5">
    <source>
        <dbReference type="ARBA" id="ARBA00022741"/>
    </source>
</evidence>
<evidence type="ECO:0000256" key="8">
    <source>
        <dbReference type="ARBA" id="ARBA00031552"/>
    </source>
</evidence>
<evidence type="ECO:0000256" key="9">
    <source>
        <dbReference type="ARBA" id="ARBA00048108"/>
    </source>
</evidence>
<comment type="pathway">
    <text evidence="1">Protein modification; peptidyl-diphthamide biosynthesis.</text>
</comment>
<dbReference type="CDD" id="cd01994">
    <property type="entry name" value="AANH_PF0828-like"/>
    <property type="match status" value="1"/>
</dbReference>
<keyword evidence="4" id="KW-0436">Ligase</keyword>
<keyword evidence="12" id="KW-1185">Reference proteome</keyword>
<dbReference type="Pfam" id="PF01042">
    <property type="entry name" value="Ribonuc_L-PSP"/>
    <property type="match status" value="1"/>
</dbReference>
<dbReference type="InterPro" id="IPR030662">
    <property type="entry name" value="DPH6/MJ0570"/>
</dbReference>
<reference evidence="11 12" key="1">
    <citation type="journal article" date="2017" name="Mol. Ecol.">
        <title>Comparative and population genomic landscape of Phellinus noxius: A hypervariable fungus causing root rot in trees.</title>
        <authorList>
            <person name="Chung C.L."/>
            <person name="Lee T.J."/>
            <person name="Akiba M."/>
            <person name="Lee H.H."/>
            <person name="Kuo T.H."/>
            <person name="Liu D."/>
            <person name="Ke H.M."/>
            <person name="Yokoi T."/>
            <person name="Roa M.B."/>
            <person name="Lu M.J."/>
            <person name="Chang Y.Y."/>
            <person name="Ann P.J."/>
            <person name="Tsai J.N."/>
            <person name="Chen C.Y."/>
            <person name="Tzean S.S."/>
            <person name="Ota Y."/>
            <person name="Hattori T."/>
            <person name="Sahashi N."/>
            <person name="Liou R.F."/>
            <person name="Kikuchi T."/>
            <person name="Tsai I.J."/>
        </authorList>
    </citation>
    <scope>NUCLEOTIDE SEQUENCE [LARGE SCALE GENOMIC DNA]</scope>
    <source>
        <strain evidence="11 12">FFPRI411160</strain>
    </source>
</reference>
<dbReference type="STRING" id="2282107.A0A286UNA6"/>
<dbReference type="InterPro" id="IPR002761">
    <property type="entry name" value="Diphthami_syn_dom"/>
</dbReference>
<dbReference type="NCBIfam" id="TIGR00290">
    <property type="entry name" value="MJ0570_dom"/>
    <property type="match status" value="1"/>
</dbReference>
<dbReference type="Gene3D" id="3.30.1330.40">
    <property type="entry name" value="RutC-like"/>
    <property type="match status" value="2"/>
</dbReference>
<dbReference type="GO" id="GO:0005524">
    <property type="term" value="F:ATP binding"/>
    <property type="evidence" value="ECO:0007669"/>
    <property type="project" value="UniProtKB-KW"/>
</dbReference>
<dbReference type="FunCoup" id="A0A286UNA6">
    <property type="interactions" value="21"/>
</dbReference>
<dbReference type="GO" id="GO:0017183">
    <property type="term" value="P:protein histidyl modification to diphthamide"/>
    <property type="evidence" value="ECO:0007669"/>
    <property type="project" value="TreeGrafter"/>
</dbReference>
<dbReference type="InParanoid" id="A0A286UNA6"/>
<evidence type="ECO:0000256" key="7">
    <source>
        <dbReference type="ARBA" id="ARBA00029814"/>
    </source>
</evidence>
<evidence type="ECO:0000256" key="1">
    <source>
        <dbReference type="ARBA" id="ARBA00005156"/>
    </source>
</evidence>
<protein>
    <recommendedName>
        <fullName evidence="3">Diphthine--ammonia ligase</fullName>
        <ecNumber evidence="2">6.3.1.14</ecNumber>
    </recommendedName>
    <alternativeName>
        <fullName evidence="7">Diphthamide synthase</fullName>
    </alternativeName>
    <alternativeName>
        <fullName evidence="8">Diphthamide synthetase</fullName>
    </alternativeName>
</protein>
<comment type="caution">
    <text evidence="11">The sequence shown here is derived from an EMBL/GenBank/DDBJ whole genome shotgun (WGS) entry which is preliminary data.</text>
</comment>
<dbReference type="Gene3D" id="3.90.1490.10">
    <property type="entry name" value="putative n-type atp pyrophosphatase, domain 2"/>
    <property type="match status" value="1"/>
</dbReference>
<evidence type="ECO:0000256" key="4">
    <source>
        <dbReference type="ARBA" id="ARBA00022598"/>
    </source>
</evidence>
<evidence type="ECO:0000256" key="6">
    <source>
        <dbReference type="ARBA" id="ARBA00022840"/>
    </source>
</evidence>
<dbReference type="InterPro" id="IPR006175">
    <property type="entry name" value="YjgF/YER057c/UK114"/>
</dbReference>
<dbReference type="GO" id="GO:0017178">
    <property type="term" value="F:diphthine-ammonia ligase activity"/>
    <property type="evidence" value="ECO:0007669"/>
    <property type="project" value="UniProtKB-EC"/>
</dbReference>
<dbReference type="OrthoDB" id="686384at2759"/>
<dbReference type="PANTHER" id="PTHR12196">
    <property type="entry name" value="DOMAIN OF UNKNOWN FUNCTION 71 DUF71 -CONTAINING PROTEIN"/>
    <property type="match status" value="1"/>
</dbReference>
<keyword evidence="5" id="KW-0547">Nucleotide-binding</keyword>
<dbReference type="EC" id="6.3.1.14" evidence="2"/>
<dbReference type="Proteomes" id="UP000217199">
    <property type="component" value="Unassembled WGS sequence"/>
</dbReference>
<dbReference type="Gene3D" id="3.40.50.620">
    <property type="entry name" value="HUPs"/>
    <property type="match status" value="1"/>
</dbReference>
<evidence type="ECO:0000256" key="3">
    <source>
        <dbReference type="ARBA" id="ARBA00018426"/>
    </source>
</evidence>
<gene>
    <name evidence="11" type="ORF">PNOK_0361100</name>
</gene>
<dbReference type="InterPro" id="IPR014729">
    <property type="entry name" value="Rossmann-like_a/b/a_fold"/>
</dbReference>
<keyword evidence="6" id="KW-0067">ATP-binding</keyword>
<evidence type="ECO:0000259" key="10">
    <source>
        <dbReference type="Pfam" id="PF01902"/>
    </source>
</evidence>
<feature type="domain" description="Diphthamide synthase" evidence="10">
    <location>
        <begin position="92"/>
        <end position="244"/>
    </location>
</feature>
<comment type="catalytic activity">
    <reaction evidence="9">
        <text>diphthine-[translation elongation factor 2] + NH4(+) + ATP = diphthamide-[translation elongation factor 2] + AMP + diphosphate + H(+)</text>
        <dbReference type="Rhea" id="RHEA:19753"/>
        <dbReference type="Rhea" id="RHEA-COMP:10172"/>
        <dbReference type="Rhea" id="RHEA-COMP:10174"/>
        <dbReference type="ChEBI" id="CHEBI:15378"/>
        <dbReference type="ChEBI" id="CHEBI:16692"/>
        <dbReference type="ChEBI" id="CHEBI:28938"/>
        <dbReference type="ChEBI" id="CHEBI:30616"/>
        <dbReference type="ChEBI" id="CHEBI:33019"/>
        <dbReference type="ChEBI" id="CHEBI:82696"/>
        <dbReference type="ChEBI" id="CHEBI:456215"/>
        <dbReference type="EC" id="6.3.1.14"/>
    </reaction>
</comment>
<accession>A0A286UNA6</accession>
<dbReference type="SUPFAM" id="SSF55298">
    <property type="entry name" value="YjgF-like"/>
    <property type="match status" value="2"/>
</dbReference>
<evidence type="ECO:0000256" key="2">
    <source>
        <dbReference type="ARBA" id="ARBA00012089"/>
    </source>
</evidence>
<name>A0A286UNA6_9AGAM</name>
<dbReference type="AlphaFoldDB" id="A0A286UNA6"/>
<dbReference type="PANTHER" id="PTHR12196:SF2">
    <property type="entry name" value="DIPHTHINE--AMMONIA LIGASE"/>
    <property type="match status" value="1"/>
</dbReference>
<sequence>MKYVALLSGGKDSCFNLVCCSQNGHELTAAASLGPGQGKEEIDSFLYQTVGQDAIELVAGALDVPLYRKVISGSAVEQGGEYGSREGGQSSGGVKGDETEDLYELLLEIKNRHPEIHGVSVGAILSNYQRVRVEHVCQRLSLTPLCFLWQRDQEELLSEMIEARVEAVLIKVAGIGLKPVHLGKTLEEMQPTLLHLNNLYGLHVCGEGGEYETLTLDCPLFKKRIVLREVEAVIHSDSGFATVAYIRVKKASLEPKTFDERTVLPTSPILSEEFQSLESFIHSSIPSIPELGVDSINKTQDNNHFQPSISLCNNKKWVVISNLCAGTISPKSIGDEVICCFKVLQEKLHENQLSLANLAFVNLFISDMSQFPDVNVAYKTFFGRSPPLGLASPLIYPLTERRGLHVQGLSYWAPANIGPYSQSIILDERIWISGQIGMIPSTLQLPTPPNFAREAALSFQHAHRIMKALTEMYGTNWKTLVQGLVCWLVNESDIPAIQNFDKALDLYAPVPTIFVGAKSLPKGARVETQILAHTGQYYSLKDDEMELSLVGPAIFEKGGLPDNLIHWELSTFSEVSSFFMLITLKGDFCSIQQHLIKEKISNTVVWSQAYSVRLFHKIQLQEQVYNYVKDFFVAINPGITPVPVRFIATKEASDWDIAICIIGSSN</sequence>
<dbReference type="FunFam" id="3.90.1490.10:FF:000001">
    <property type="entry name" value="Diphthine--ammonia ligase"/>
    <property type="match status" value="1"/>
</dbReference>
<dbReference type="FunFam" id="3.40.50.620:FF:000145">
    <property type="entry name" value="ATP-binding domain containing protein"/>
    <property type="match status" value="1"/>
</dbReference>
<organism evidence="11 12">
    <name type="scientific">Pyrrhoderma noxium</name>
    <dbReference type="NCBI Taxonomy" id="2282107"/>
    <lineage>
        <taxon>Eukaryota</taxon>
        <taxon>Fungi</taxon>
        <taxon>Dikarya</taxon>
        <taxon>Basidiomycota</taxon>
        <taxon>Agaricomycotina</taxon>
        <taxon>Agaricomycetes</taxon>
        <taxon>Hymenochaetales</taxon>
        <taxon>Hymenochaetaceae</taxon>
        <taxon>Pyrrhoderma</taxon>
    </lineage>
</organism>